<evidence type="ECO:0000313" key="1">
    <source>
        <dbReference type="EMBL" id="PSJ38580.1"/>
    </source>
</evidence>
<dbReference type="PANTHER" id="PTHR43739">
    <property type="entry name" value="XYLOGLUCANASE (EUROFUNG)"/>
    <property type="match status" value="1"/>
</dbReference>
<dbReference type="GO" id="GO:0010411">
    <property type="term" value="P:xyloglucan metabolic process"/>
    <property type="evidence" value="ECO:0007669"/>
    <property type="project" value="TreeGrafter"/>
</dbReference>
<sequence>MPGEQYLWRPVAIGGGGFITGMSIDDSGQTMVARADVYGAYLWQPEANRWRQLVTAQSMPQAEVRQNALADGVYEIVVAPSDPRRIYLAIKGGLYRSADQGKTWQRGRLDGATRLAFDANGEFRLSGPFLAVSPSNPDLVLFGSPENGAWRSIDGGTTWSLVSGLPKGTDLSPKQGLQTAGASFWFERRGSGAGRIFAMSPGNGPYVSTDGGARFAPLPSATPGPRRLKQGSFAADGSFFGVDDETRKIWRYRDHRWQDLSDRPGLSPRAYATIAIDRKSGLVLVTDQGGRSFAGTPDGESWYRVGRDVEVGKGDPPWLHVADSGYVATGAIVADPQVTGRFWIASGVGPMVTNLGKGQRSMTWVTQVRGIEELVANDAIQPPGGSPLFAAWDFGIHVKDDLNAFSTTYGPRERVLIAAQQIDWSPADPRFIVTNASDTRTSCCSEDGDAVLAGYSSDGGRTWTKFPSLPQPPGTRGNDPWRMSMGMIAVSSNSVDNIVWMPTYFRSAYYTLDRGRSWNRVILPGEKLPFTGTHGQWFMQRKVLAADRVRPGTFYLFHSGNSRNPGLRGLWRTTDGGVHWQRVFRGDIAPANSAAAKLRAVPGKAGHLFFTSGVDGAQDTRLRRSIDGGQHWTVLDAVDHVDDIAFGKAAAGSRYPTLLLAGRIGGEYGIWRSTDEARSWQRIGAFPLGSLDQISVIGADPDVFGRVYLGFKGSGWIYGEPAPCGAAAVTPTRECYRVR</sequence>
<dbReference type="CDD" id="cd15482">
    <property type="entry name" value="Sialidase_non-viral"/>
    <property type="match status" value="1"/>
</dbReference>
<dbReference type="Proteomes" id="UP000241167">
    <property type="component" value="Unassembled WGS sequence"/>
</dbReference>
<protein>
    <recommendedName>
        <fullName evidence="3">Exo-alpha-sialidase</fullName>
    </recommendedName>
</protein>
<name>A0A2P7QKW2_9SPHN</name>
<accession>A0A2P7QKW2</accession>
<dbReference type="InterPro" id="IPR052025">
    <property type="entry name" value="Xyloglucanase_GH74"/>
</dbReference>
<reference evidence="1 2" key="1">
    <citation type="submission" date="2018-03" db="EMBL/GenBank/DDBJ databases">
        <title>The draft genome of Sphingosinicella sp. GL-C-18.</title>
        <authorList>
            <person name="Liu L."/>
            <person name="Li L."/>
            <person name="Liang L."/>
            <person name="Zhang X."/>
            <person name="Wang T."/>
        </authorList>
    </citation>
    <scope>NUCLEOTIDE SEQUENCE [LARGE SCALE GENOMIC DNA]</scope>
    <source>
        <strain evidence="1 2">GL-C-18</strain>
    </source>
</reference>
<dbReference type="OrthoDB" id="9764804at2"/>
<organism evidence="1 2">
    <name type="scientific">Allosphingosinicella deserti</name>
    <dbReference type="NCBI Taxonomy" id="2116704"/>
    <lineage>
        <taxon>Bacteria</taxon>
        <taxon>Pseudomonadati</taxon>
        <taxon>Pseudomonadota</taxon>
        <taxon>Alphaproteobacteria</taxon>
        <taxon>Sphingomonadales</taxon>
        <taxon>Sphingomonadaceae</taxon>
        <taxon>Allosphingosinicella</taxon>
    </lineage>
</organism>
<evidence type="ECO:0008006" key="3">
    <source>
        <dbReference type="Google" id="ProtNLM"/>
    </source>
</evidence>
<proteinExistence type="predicted"/>
<dbReference type="SUPFAM" id="SSF110296">
    <property type="entry name" value="Oligoxyloglucan reducing end-specific cellobiohydrolase"/>
    <property type="match status" value="2"/>
</dbReference>
<gene>
    <name evidence="1" type="ORF">C7I55_17590</name>
</gene>
<evidence type="ECO:0000313" key="2">
    <source>
        <dbReference type="Proteomes" id="UP000241167"/>
    </source>
</evidence>
<dbReference type="Gene3D" id="2.130.10.10">
    <property type="entry name" value="YVTN repeat-like/Quinoprotein amine dehydrogenase"/>
    <property type="match status" value="2"/>
</dbReference>
<dbReference type="InterPro" id="IPR015943">
    <property type="entry name" value="WD40/YVTN_repeat-like_dom_sf"/>
</dbReference>
<dbReference type="PANTHER" id="PTHR43739:SF5">
    <property type="entry name" value="EXO-ALPHA-SIALIDASE"/>
    <property type="match status" value="1"/>
</dbReference>
<comment type="caution">
    <text evidence="1">The sequence shown here is derived from an EMBL/GenBank/DDBJ whole genome shotgun (WGS) entry which is preliminary data.</text>
</comment>
<keyword evidence="2" id="KW-1185">Reference proteome</keyword>
<dbReference type="AlphaFoldDB" id="A0A2P7QKW2"/>
<dbReference type="EMBL" id="PXYI01000006">
    <property type="protein sequence ID" value="PSJ38580.1"/>
    <property type="molecule type" value="Genomic_DNA"/>
</dbReference>